<dbReference type="Proteomes" id="UP001163603">
    <property type="component" value="Chromosome 1"/>
</dbReference>
<proteinExistence type="predicted"/>
<evidence type="ECO:0000313" key="2">
    <source>
        <dbReference type="Proteomes" id="UP001163603"/>
    </source>
</evidence>
<protein>
    <submittedName>
        <fullName evidence="1">Uncharacterized protein</fullName>
    </submittedName>
</protein>
<reference evidence="2" key="1">
    <citation type="journal article" date="2023" name="G3 (Bethesda)">
        <title>Genome assembly and association tests identify interacting loci associated with vigor, precocity, and sex in interspecific pistachio rootstocks.</title>
        <authorList>
            <person name="Palmer W."/>
            <person name="Jacygrad E."/>
            <person name="Sagayaradj S."/>
            <person name="Cavanaugh K."/>
            <person name="Han R."/>
            <person name="Bertier L."/>
            <person name="Beede B."/>
            <person name="Kafkas S."/>
            <person name="Golino D."/>
            <person name="Preece J."/>
            <person name="Michelmore R."/>
        </authorList>
    </citation>
    <scope>NUCLEOTIDE SEQUENCE [LARGE SCALE GENOMIC DNA]</scope>
</reference>
<sequence length="54" mass="5885">MAEATAKAFPEIQCTIFGLPHIADNLQGTKNLTAVQQMQFCSSGFYMTGEMKIA</sequence>
<name>A0ACC0ZL07_9ROSI</name>
<comment type="caution">
    <text evidence="1">The sequence shown here is derived from an EMBL/GenBank/DDBJ whole genome shotgun (WGS) entry which is preliminary data.</text>
</comment>
<organism evidence="1 2">
    <name type="scientific">Pistacia integerrima</name>
    <dbReference type="NCBI Taxonomy" id="434235"/>
    <lineage>
        <taxon>Eukaryota</taxon>
        <taxon>Viridiplantae</taxon>
        <taxon>Streptophyta</taxon>
        <taxon>Embryophyta</taxon>
        <taxon>Tracheophyta</taxon>
        <taxon>Spermatophyta</taxon>
        <taxon>Magnoliopsida</taxon>
        <taxon>eudicotyledons</taxon>
        <taxon>Gunneridae</taxon>
        <taxon>Pentapetalae</taxon>
        <taxon>rosids</taxon>
        <taxon>malvids</taxon>
        <taxon>Sapindales</taxon>
        <taxon>Anacardiaceae</taxon>
        <taxon>Pistacia</taxon>
    </lineage>
</organism>
<evidence type="ECO:0000313" key="1">
    <source>
        <dbReference type="EMBL" id="KAJ0052813.1"/>
    </source>
</evidence>
<keyword evidence="2" id="KW-1185">Reference proteome</keyword>
<dbReference type="EMBL" id="CM047736">
    <property type="protein sequence ID" value="KAJ0052813.1"/>
    <property type="molecule type" value="Genomic_DNA"/>
</dbReference>
<accession>A0ACC0ZL07</accession>
<gene>
    <name evidence="1" type="ORF">Pint_02346</name>
</gene>